<evidence type="ECO:0000259" key="2">
    <source>
        <dbReference type="Pfam" id="PF04909"/>
    </source>
</evidence>
<reference evidence="4" key="1">
    <citation type="submission" date="2015-11" db="EMBL/GenBank/DDBJ databases">
        <authorList>
            <person name="Varghese N."/>
        </authorList>
    </citation>
    <scope>NUCLEOTIDE SEQUENCE [LARGE SCALE GENOMIC DNA]</scope>
</reference>
<dbReference type="PANTHER" id="PTHR21240:SF28">
    <property type="entry name" value="ISO-OROTATE DECARBOXYLASE (EUROFUNG)"/>
    <property type="match status" value="1"/>
</dbReference>
<sequence>MSGQKFEVWDAHVHFFSFNFFKTLIRMKDKEISLSDEFARLRENFGIETPPVSPVQLARRWIDEMEKYGISKIVLFASIPEDILSVSTAIAAFPDKFIGFFTLNPLIENIDLEIKHALENMGMKGLILFPALYHVHVHDELLEKIYLIAEKYHCVILTHFGILKIPIREAIGIRDQIDGTYSNPTDLHRVAVRHPDVNFIIPHFGAGYLREVLMLGSQCKNVYLDTSSSNSWIKVLPYNIDLKTVFAKVIDVFGVDRIIFGTDSGVFPRGYRIDILNQQIEILQELGLSDDEIQKILSGNLKRILGF</sequence>
<feature type="domain" description="Amidohydrolase-related" evidence="2">
    <location>
        <begin position="10"/>
        <end position="307"/>
    </location>
</feature>
<evidence type="ECO:0000313" key="3">
    <source>
        <dbReference type="EMBL" id="CUU06271.1"/>
    </source>
</evidence>
<protein>
    <recommendedName>
        <fullName evidence="2">Amidohydrolase-related domain-containing protein</fullName>
    </recommendedName>
</protein>
<dbReference type="GO" id="GO:0019748">
    <property type="term" value="P:secondary metabolic process"/>
    <property type="evidence" value="ECO:0007669"/>
    <property type="project" value="TreeGrafter"/>
</dbReference>
<dbReference type="InterPro" id="IPR006680">
    <property type="entry name" value="Amidohydro-rel"/>
</dbReference>
<dbReference type="InterPro" id="IPR032466">
    <property type="entry name" value="Metal_Hydrolase"/>
</dbReference>
<dbReference type="GO" id="GO:0016831">
    <property type="term" value="F:carboxy-lyase activity"/>
    <property type="evidence" value="ECO:0007669"/>
    <property type="project" value="InterPro"/>
</dbReference>
<dbReference type="SUPFAM" id="SSF51556">
    <property type="entry name" value="Metallo-dependent hydrolases"/>
    <property type="match status" value="1"/>
</dbReference>
<gene>
    <name evidence="3" type="ORF">JGI1_01476</name>
</gene>
<accession>A0A0S4N7S1</accession>
<dbReference type="InterPro" id="IPR032465">
    <property type="entry name" value="ACMSD"/>
</dbReference>
<dbReference type="Gene3D" id="3.20.20.140">
    <property type="entry name" value="Metal-dependent hydrolases"/>
    <property type="match status" value="1"/>
</dbReference>
<dbReference type="RefSeq" id="WP_140945214.1">
    <property type="nucleotide sequence ID" value="NZ_FAOO01000009.1"/>
</dbReference>
<organism evidence="3 4">
    <name type="scientific">Candidatus Thermokryptus mobilis</name>
    <dbReference type="NCBI Taxonomy" id="1643428"/>
    <lineage>
        <taxon>Bacteria</taxon>
        <taxon>Pseudomonadati</taxon>
        <taxon>Candidatus Kryptoniota</taxon>
        <taxon>Candidatus Thermokryptus</taxon>
    </lineage>
</organism>
<dbReference type="OrthoDB" id="9771932at2"/>
<evidence type="ECO:0000256" key="1">
    <source>
        <dbReference type="ARBA" id="ARBA00023239"/>
    </source>
</evidence>
<evidence type="ECO:0000313" key="4">
    <source>
        <dbReference type="Proteomes" id="UP000320623"/>
    </source>
</evidence>
<dbReference type="EMBL" id="FAOO01000009">
    <property type="protein sequence ID" value="CUU06271.1"/>
    <property type="molecule type" value="Genomic_DNA"/>
</dbReference>
<dbReference type="Proteomes" id="UP000320623">
    <property type="component" value="Unassembled WGS sequence"/>
</dbReference>
<keyword evidence="1" id="KW-0456">Lyase</keyword>
<name>A0A0S4N7S1_9BACT</name>
<dbReference type="STRING" id="1643428.GCA_001442855_01445"/>
<dbReference type="AlphaFoldDB" id="A0A0S4N7S1"/>
<dbReference type="PANTHER" id="PTHR21240">
    <property type="entry name" value="2-AMINO-3-CARBOXYLMUCONATE-6-SEMIALDEHYDE DECARBOXYLASE"/>
    <property type="match status" value="1"/>
</dbReference>
<keyword evidence="4" id="KW-1185">Reference proteome</keyword>
<dbReference type="GO" id="GO:0005737">
    <property type="term" value="C:cytoplasm"/>
    <property type="evidence" value="ECO:0007669"/>
    <property type="project" value="TreeGrafter"/>
</dbReference>
<dbReference type="Pfam" id="PF04909">
    <property type="entry name" value="Amidohydro_2"/>
    <property type="match status" value="1"/>
</dbReference>
<proteinExistence type="predicted"/>
<dbReference type="GO" id="GO:0016787">
    <property type="term" value="F:hydrolase activity"/>
    <property type="evidence" value="ECO:0007669"/>
    <property type="project" value="InterPro"/>
</dbReference>